<dbReference type="SUPFAM" id="SSF53720">
    <property type="entry name" value="ALDH-like"/>
    <property type="match status" value="1"/>
</dbReference>
<evidence type="ECO:0000256" key="4">
    <source>
        <dbReference type="ARBA" id="ARBA00049194"/>
    </source>
</evidence>
<dbReference type="InterPro" id="IPR016161">
    <property type="entry name" value="Ald_DH/histidinol_DH"/>
</dbReference>
<dbReference type="Pfam" id="PF00171">
    <property type="entry name" value="Aldedh"/>
    <property type="match status" value="1"/>
</dbReference>
<dbReference type="PANTHER" id="PTHR42804:SF1">
    <property type="entry name" value="ALDEHYDE DEHYDROGENASE-RELATED"/>
    <property type="match status" value="1"/>
</dbReference>
<evidence type="ECO:0000259" key="7">
    <source>
        <dbReference type="Pfam" id="PF00171"/>
    </source>
</evidence>
<evidence type="ECO:0000256" key="1">
    <source>
        <dbReference type="ARBA" id="ARBA00009986"/>
    </source>
</evidence>
<gene>
    <name evidence="8" type="ORF">IDH50_11040</name>
    <name evidence="9" type="ORF">IDH50_12720</name>
</gene>
<evidence type="ECO:0000256" key="3">
    <source>
        <dbReference type="ARBA" id="ARBA00024226"/>
    </source>
</evidence>
<dbReference type="RefSeq" id="WP_179428126.1">
    <property type="nucleotide sequence ID" value="NZ_BAAAMP010000001.1"/>
</dbReference>
<comment type="caution">
    <text evidence="8">The sequence shown here is derived from an EMBL/GenBank/DDBJ whole genome shotgun (WGS) entry which is preliminary data.</text>
</comment>
<keyword evidence="2 6" id="KW-0560">Oxidoreductase</keyword>
<dbReference type="InterPro" id="IPR016163">
    <property type="entry name" value="Ald_DH_C"/>
</dbReference>
<organism evidence="8 10">
    <name type="scientific">Aeromicrobium tamlense</name>
    <dbReference type="NCBI Taxonomy" id="375541"/>
    <lineage>
        <taxon>Bacteria</taxon>
        <taxon>Bacillati</taxon>
        <taxon>Actinomycetota</taxon>
        <taxon>Actinomycetes</taxon>
        <taxon>Propionibacteriales</taxon>
        <taxon>Nocardioidaceae</taxon>
        <taxon>Aeromicrobium</taxon>
    </lineage>
</organism>
<evidence type="ECO:0000313" key="9">
    <source>
        <dbReference type="EMBL" id="MBD1271100.1"/>
    </source>
</evidence>
<dbReference type="PROSITE" id="PS00687">
    <property type="entry name" value="ALDEHYDE_DEHYDR_GLU"/>
    <property type="match status" value="1"/>
</dbReference>
<proteinExistence type="inferred from homology"/>
<dbReference type="PROSITE" id="PS00070">
    <property type="entry name" value="ALDEHYDE_DEHYDR_CYS"/>
    <property type="match status" value="1"/>
</dbReference>
<dbReference type="Gene3D" id="3.40.605.10">
    <property type="entry name" value="Aldehyde Dehydrogenase, Chain A, domain 1"/>
    <property type="match status" value="1"/>
</dbReference>
<evidence type="ECO:0000313" key="10">
    <source>
        <dbReference type="Proteomes" id="UP000659061"/>
    </source>
</evidence>
<dbReference type="AlphaFoldDB" id="A0A8I0FY78"/>
<evidence type="ECO:0000256" key="6">
    <source>
        <dbReference type="RuleBase" id="RU003345"/>
    </source>
</evidence>
<dbReference type="EMBL" id="JACWMT010000003">
    <property type="protein sequence ID" value="MBD1271100.1"/>
    <property type="molecule type" value="Genomic_DNA"/>
</dbReference>
<dbReference type="Gene3D" id="3.40.309.10">
    <property type="entry name" value="Aldehyde Dehydrogenase, Chain A, domain 2"/>
    <property type="match status" value="1"/>
</dbReference>
<dbReference type="Proteomes" id="UP000659061">
    <property type="component" value="Unassembled WGS sequence"/>
</dbReference>
<dbReference type="InterPro" id="IPR016162">
    <property type="entry name" value="Ald_DH_N"/>
</dbReference>
<dbReference type="EMBL" id="JACWMT010000002">
    <property type="protein sequence ID" value="MBD1270768.1"/>
    <property type="molecule type" value="Genomic_DNA"/>
</dbReference>
<reference evidence="8" key="1">
    <citation type="submission" date="2020-09" db="EMBL/GenBank/DDBJ databases">
        <title>Novel species in genus Aeromicrobium.</title>
        <authorList>
            <person name="Zhang G."/>
        </authorList>
    </citation>
    <scope>NUCLEOTIDE SEQUENCE</scope>
    <source>
        <strain evidence="8">SSW1-57</strain>
    </source>
</reference>
<dbReference type="GO" id="GO:0004029">
    <property type="term" value="F:aldehyde dehydrogenase (NAD+) activity"/>
    <property type="evidence" value="ECO:0007669"/>
    <property type="project" value="UniProtKB-EC"/>
</dbReference>
<accession>A0A8I0FY78</accession>
<feature type="domain" description="Aldehyde dehydrogenase" evidence="7">
    <location>
        <begin position="12"/>
        <end position="468"/>
    </location>
</feature>
<evidence type="ECO:0000256" key="2">
    <source>
        <dbReference type="ARBA" id="ARBA00023002"/>
    </source>
</evidence>
<dbReference type="PANTHER" id="PTHR42804">
    <property type="entry name" value="ALDEHYDE DEHYDROGENASE"/>
    <property type="match status" value="1"/>
</dbReference>
<feature type="active site" evidence="5">
    <location>
        <position position="244"/>
    </location>
</feature>
<comment type="similarity">
    <text evidence="1 6">Belongs to the aldehyde dehydrogenase family.</text>
</comment>
<comment type="catalytic activity">
    <reaction evidence="4">
        <text>an aldehyde + NAD(+) + H2O = a carboxylate + NADH + 2 H(+)</text>
        <dbReference type="Rhea" id="RHEA:16185"/>
        <dbReference type="ChEBI" id="CHEBI:15377"/>
        <dbReference type="ChEBI" id="CHEBI:15378"/>
        <dbReference type="ChEBI" id="CHEBI:17478"/>
        <dbReference type="ChEBI" id="CHEBI:29067"/>
        <dbReference type="ChEBI" id="CHEBI:57540"/>
        <dbReference type="ChEBI" id="CHEBI:57945"/>
        <dbReference type="EC" id="1.2.1.3"/>
    </reaction>
</comment>
<evidence type="ECO:0000256" key="5">
    <source>
        <dbReference type="PROSITE-ProRule" id="PRU10007"/>
    </source>
</evidence>
<dbReference type="InterPro" id="IPR029510">
    <property type="entry name" value="Ald_DH_CS_GLU"/>
</dbReference>
<dbReference type="InterPro" id="IPR016160">
    <property type="entry name" value="Ald_DH_CS_CYS"/>
</dbReference>
<protein>
    <recommendedName>
        <fullName evidence="3">aldehyde dehydrogenase (NAD(+))</fullName>
        <ecNumber evidence="3">1.2.1.3</ecNumber>
    </recommendedName>
</protein>
<dbReference type="FunFam" id="3.40.605.10:FF:000007">
    <property type="entry name" value="NAD/NADP-dependent betaine aldehyde dehydrogenase"/>
    <property type="match status" value="1"/>
</dbReference>
<evidence type="ECO:0000313" key="8">
    <source>
        <dbReference type="EMBL" id="MBD1270768.1"/>
    </source>
</evidence>
<dbReference type="InterPro" id="IPR015590">
    <property type="entry name" value="Aldehyde_DH_dom"/>
</dbReference>
<dbReference type="EC" id="1.2.1.3" evidence="3"/>
<sequence length="471" mass="50339">MTHQDHYIAGAWVRASGHRSIPVVNPFTEQVIAEVPDGTPEDAVAAVLAARTAFNEWAATPLAKRTQLVHDLAEALRARRAELIELTIDELGAPRRDASASQVDLPIDVLDWLAEAADEVEFKSTDGNVTVLREPFGVVSCITPWNYPLHQLVVKVGAALVMGCTVVLKPSEVTPLSAIVFAEEVNRVGFPAGVFNLVNGRGPVVGEVLASHPEVDFVSFTGSTAAGTRVAELAARTVKKVSLELGGKSASVILPDADFDFAVKQTVARCFENSGQACSALTRMLVPRSELARAEDIAAVAASEYLLGDPRDPQTVLGPVVSDAQRARVRNHIDRAIDDGARLVIGGSEQPTDQSHGYFVKPTVLSRVTPDMPIARDEVFGPVLAILGYDDVDEAVRTANATDYGLSSAVWGTNANLVDEVARQMRAGQVIVNGGAWNFRAPFGGYKQSGLGRESGVFGLEEFLEIKALRA</sequence>
<name>A0A8I0FY78_9ACTN</name>
<dbReference type="CDD" id="cd07138">
    <property type="entry name" value="ALDH_CddD_SSP0762"/>
    <property type="match status" value="1"/>
</dbReference>